<organism evidence="1 2">
    <name type="scientific">Paraburkholderia phytofirmans (strain DSM 17436 / LMG 22146 / PsJN)</name>
    <name type="common">Burkholderia phytofirmans</name>
    <dbReference type="NCBI Taxonomy" id="398527"/>
    <lineage>
        <taxon>Bacteria</taxon>
        <taxon>Pseudomonadati</taxon>
        <taxon>Pseudomonadota</taxon>
        <taxon>Betaproteobacteria</taxon>
        <taxon>Burkholderiales</taxon>
        <taxon>Burkholderiaceae</taxon>
        <taxon>Paraburkholderia</taxon>
    </lineage>
</organism>
<evidence type="ECO:0000313" key="2">
    <source>
        <dbReference type="Proteomes" id="UP000001739"/>
    </source>
</evidence>
<evidence type="ECO:0000313" key="1">
    <source>
        <dbReference type="EMBL" id="ACD20824.1"/>
    </source>
</evidence>
<gene>
    <name evidence="1" type="ordered locus">Bphyt_6519</name>
</gene>
<dbReference type="KEGG" id="bpy:Bphyt_6519"/>
<sequence length="76" mass="8535">MDVPTLLECLGSLPSDLVMRDLAAVRNEVATVAEHLARLHRNEDGYEIRKESRNYGRTEIIAIELIDGPAIYRQVG</sequence>
<reference evidence="1 2" key="1">
    <citation type="journal article" date="2011" name="J. Bacteriol.">
        <title>Complete genome sequence of the plant growth-promoting endophyte Burkholderia phytofirmans strain PsJN.</title>
        <authorList>
            <person name="Weilharter A."/>
            <person name="Mitter B."/>
            <person name="Shin M.V."/>
            <person name="Chain P.S."/>
            <person name="Nowak J."/>
            <person name="Sessitsch A."/>
        </authorList>
    </citation>
    <scope>NUCLEOTIDE SEQUENCE [LARGE SCALE GENOMIC DNA]</scope>
    <source>
        <strain evidence="2">DSM 17436 / LMG 22146 / PsJN</strain>
    </source>
</reference>
<dbReference type="RefSeq" id="WP_012428328.1">
    <property type="nucleotide sequence ID" value="NC_010676.1"/>
</dbReference>
<dbReference type="AlphaFoldDB" id="B2TB82"/>
<dbReference type="Proteomes" id="UP000001739">
    <property type="component" value="Chromosome 2"/>
</dbReference>
<dbReference type="EMBL" id="CP001053">
    <property type="protein sequence ID" value="ACD20824.1"/>
    <property type="molecule type" value="Genomic_DNA"/>
</dbReference>
<dbReference type="HOGENOM" id="CLU_200936_0_0_4"/>
<name>B2TB82_PARPJ</name>
<proteinExistence type="predicted"/>
<accession>B2TB82</accession>
<protein>
    <submittedName>
        <fullName evidence="1">Uncharacterized protein</fullName>
    </submittedName>
</protein>